<evidence type="ECO:0000313" key="4">
    <source>
        <dbReference type="EMBL" id="MZG29119.1"/>
    </source>
</evidence>
<gene>
    <name evidence="4" type="ORF">FM068_11165</name>
</gene>
<evidence type="ECO:0000256" key="1">
    <source>
        <dbReference type="ARBA" id="ARBA00022741"/>
    </source>
</evidence>
<accession>A0A6L8Q734</accession>
<dbReference type="GO" id="GO:0005524">
    <property type="term" value="F:ATP binding"/>
    <property type="evidence" value="ECO:0007669"/>
    <property type="project" value="UniProtKB-KW"/>
</dbReference>
<organism evidence="4 5">
    <name type="scientific">Adlercreutzia equolifaciens</name>
    <dbReference type="NCBI Taxonomy" id="446660"/>
    <lineage>
        <taxon>Bacteria</taxon>
        <taxon>Bacillati</taxon>
        <taxon>Actinomycetota</taxon>
        <taxon>Coriobacteriia</taxon>
        <taxon>Eggerthellales</taxon>
        <taxon>Eggerthellaceae</taxon>
        <taxon>Adlercreutzia</taxon>
    </lineage>
</organism>
<name>A0A6L8Q734_9ACTN</name>
<dbReference type="PANTHER" id="PTHR30050:SF4">
    <property type="entry name" value="ATP-BINDING PROTEIN RV3427C IN INSERTION SEQUENCE-RELATED"/>
    <property type="match status" value="1"/>
</dbReference>
<dbReference type="Pfam" id="PF01695">
    <property type="entry name" value="IstB_IS21"/>
    <property type="match status" value="1"/>
</dbReference>
<comment type="caution">
    <text evidence="4">The sequence shown here is derived from an EMBL/GenBank/DDBJ whole genome shotgun (WGS) entry which is preliminary data.</text>
</comment>
<dbReference type="InterPro" id="IPR028350">
    <property type="entry name" value="DNAC/IstB-like"/>
</dbReference>
<evidence type="ECO:0000259" key="3">
    <source>
        <dbReference type="Pfam" id="PF01695"/>
    </source>
</evidence>
<dbReference type="Proteomes" id="UP000472380">
    <property type="component" value="Unassembled WGS sequence"/>
</dbReference>
<dbReference type="AlphaFoldDB" id="A0A6L8Q734"/>
<dbReference type="PANTHER" id="PTHR30050">
    <property type="entry name" value="CHROMOSOMAL REPLICATION INITIATOR PROTEIN DNAA"/>
    <property type="match status" value="1"/>
</dbReference>
<reference evidence="4 5" key="1">
    <citation type="submission" date="2019-07" db="EMBL/GenBank/DDBJ databases">
        <title>Draft genome sequence of Adlercreutzia equolifaciens IPLA 37004, a human intestinal strain that does not produces equol from daidzein.</title>
        <authorList>
            <person name="Vazquez L."/>
            <person name="Florez A.B."/>
            <person name="Mayo B."/>
        </authorList>
    </citation>
    <scope>NUCLEOTIDE SEQUENCE [LARGE SCALE GENOMIC DNA]</scope>
    <source>
        <strain evidence="4 5">IPLA 37004</strain>
    </source>
</reference>
<keyword evidence="1" id="KW-0547">Nucleotide-binding</keyword>
<evidence type="ECO:0000313" key="5">
    <source>
        <dbReference type="Proteomes" id="UP000472380"/>
    </source>
</evidence>
<protein>
    <submittedName>
        <fullName evidence="4">AAA family ATPase</fullName>
    </submittedName>
</protein>
<dbReference type="SUPFAM" id="SSF52540">
    <property type="entry name" value="P-loop containing nucleoside triphosphate hydrolases"/>
    <property type="match status" value="1"/>
</dbReference>
<keyword evidence="2" id="KW-0067">ATP-binding</keyword>
<proteinExistence type="predicted"/>
<dbReference type="RefSeq" id="WP_157012985.1">
    <property type="nucleotide sequence ID" value="NZ_VJNE01000050.1"/>
</dbReference>
<dbReference type="NCBIfam" id="NF038214">
    <property type="entry name" value="IS21_help_AAA"/>
    <property type="match status" value="1"/>
</dbReference>
<evidence type="ECO:0000256" key="2">
    <source>
        <dbReference type="ARBA" id="ARBA00022840"/>
    </source>
</evidence>
<dbReference type="GO" id="GO:0006260">
    <property type="term" value="P:DNA replication"/>
    <property type="evidence" value="ECO:0007669"/>
    <property type="project" value="TreeGrafter"/>
</dbReference>
<dbReference type="EMBL" id="VJNE01000050">
    <property type="protein sequence ID" value="MZG29119.1"/>
    <property type="molecule type" value="Genomic_DNA"/>
</dbReference>
<sequence>MANEATMDKLYQMRMSVMARAYREQEESIGVAEMPFDDRLAMLVDAEWDARRANKRTRLLRQAAFCDPDANVCDVRYDPDRALDRAKVMELSNCTWVDAARNLIITGASGAGKSWMACALGVAACNAFKTVRYVRLPELLDTLCIAKGETWAKMRKRYIACDLLIVDDWLLETISPSQTREVLEIVEARHRKGSLILCSQFAPSGWRAKLGDNAMADAVVDRLVFNSHVMHIEGTESMRKRMSGII</sequence>
<feature type="domain" description="IstB-like ATP-binding" evidence="3">
    <location>
        <begin position="10"/>
        <end position="242"/>
    </location>
</feature>
<dbReference type="InterPro" id="IPR027417">
    <property type="entry name" value="P-loop_NTPase"/>
</dbReference>
<dbReference type="PIRSF" id="PIRSF003073">
    <property type="entry name" value="DNAC_TnpB_IstB"/>
    <property type="match status" value="1"/>
</dbReference>
<dbReference type="InterPro" id="IPR002611">
    <property type="entry name" value="IstB_ATP-bd"/>
</dbReference>
<dbReference type="Gene3D" id="3.40.50.300">
    <property type="entry name" value="P-loop containing nucleotide triphosphate hydrolases"/>
    <property type="match status" value="1"/>
</dbReference>
<dbReference type="InterPro" id="IPR047661">
    <property type="entry name" value="IstB"/>
</dbReference>